<gene>
    <name evidence="1" type="ORF">O7U_00822</name>
</gene>
<keyword evidence="1" id="KW-0808">Transferase</keyword>
<keyword evidence="1" id="KW-0489">Methyltransferase</keyword>
<dbReference type="GO" id="GO:0032259">
    <property type="term" value="P:methylation"/>
    <property type="evidence" value="ECO:0007669"/>
    <property type="project" value="UniProtKB-KW"/>
</dbReference>
<organism evidence="1 2">
    <name type="scientific">Bartonella quintana JK 68</name>
    <dbReference type="NCBI Taxonomy" id="1134503"/>
    <lineage>
        <taxon>Bacteria</taxon>
        <taxon>Pseudomonadati</taxon>
        <taxon>Pseudomonadota</taxon>
        <taxon>Alphaproteobacteria</taxon>
        <taxon>Hyphomicrobiales</taxon>
        <taxon>Bartonellaceae</taxon>
        <taxon>Bartonella</taxon>
    </lineage>
</organism>
<dbReference type="GO" id="GO:0008168">
    <property type="term" value="F:methyltransferase activity"/>
    <property type="evidence" value="ECO:0007669"/>
    <property type="project" value="UniProtKB-KW"/>
</dbReference>
<accession>A0ABR4SQ61</accession>
<comment type="caution">
    <text evidence="1">The sequence shown here is derived from an EMBL/GenBank/DDBJ whole genome shotgun (WGS) entry which is preliminary data.</text>
</comment>
<reference evidence="1 2" key="1">
    <citation type="submission" date="2012-04" db="EMBL/GenBank/DDBJ databases">
        <title>The Genome Sequence of Bartonella quintana JK 68.</title>
        <authorList>
            <consortium name="The Broad Institute Genome Sequencing Platform"/>
            <consortium name="The Broad Institute Genome Sequencing Center for Infectious Disease"/>
            <person name="Feldgarden M."/>
            <person name="Kirby J."/>
            <person name="Kosoy M."/>
            <person name="Birtles R."/>
            <person name="Probert W.S."/>
            <person name="Chiaraviglio L."/>
            <person name="Walker B."/>
            <person name="Young S.K."/>
            <person name="Zeng Q."/>
            <person name="Gargeya S."/>
            <person name="Fitzgerald M."/>
            <person name="Haas B."/>
            <person name="Abouelleil A."/>
            <person name="Alvarado L."/>
            <person name="Arachchi H.M."/>
            <person name="Berlin A.M."/>
            <person name="Chapman S.B."/>
            <person name="Goldberg J."/>
            <person name="Griggs A."/>
            <person name="Gujja S."/>
            <person name="Hansen M."/>
            <person name="Howarth C."/>
            <person name="Imamovic A."/>
            <person name="Larimer J."/>
            <person name="McCowen C."/>
            <person name="Montmayeur A."/>
            <person name="Murphy C."/>
            <person name="Neiman D."/>
            <person name="Pearson M."/>
            <person name="Priest M."/>
            <person name="Roberts A."/>
            <person name="Saif S."/>
            <person name="Shea T."/>
            <person name="Sisk P."/>
            <person name="Sykes S."/>
            <person name="Wortman J."/>
            <person name="Nusbaum C."/>
            <person name="Birren B."/>
        </authorList>
    </citation>
    <scope>NUCLEOTIDE SEQUENCE [LARGE SCALE GENOMIC DNA]</scope>
    <source>
        <strain evidence="1 2">JK 68</strain>
    </source>
</reference>
<proteinExistence type="predicted"/>
<dbReference type="EMBL" id="AHPD01000007">
    <property type="protein sequence ID" value="KEC66291.1"/>
    <property type="molecule type" value="Genomic_DNA"/>
</dbReference>
<protein>
    <submittedName>
        <fullName evidence="1">Ribosomal RNA large subunit methyltransferase H</fullName>
    </submittedName>
</protein>
<keyword evidence="2" id="KW-1185">Reference proteome</keyword>
<name>A0ABR4SQ61_BARQI</name>
<evidence type="ECO:0000313" key="1">
    <source>
        <dbReference type="EMBL" id="KEC66291.1"/>
    </source>
</evidence>
<sequence>MQISIFAVDRLKKDVEHKLVHHYLDRFSKSFEAVGFYFRKTTGDIKKLCSDGVSVHRRRGEGIY</sequence>
<dbReference type="Proteomes" id="UP000027143">
    <property type="component" value="Unassembled WGS sequence"/>
</dbReference>
<evidence type="ECO:0000313" key="2">
    <source>
        <dbReference type="Proteomes" id="UP000027143"/>
    </source>
</evidence>